<reference evidence="6 7" key="1">
    <citation type="submission" date="2020-08" db="EMBL/GenBank/DDBJ databases">
        <title>Genomic Encyclopedia of Type Strains, Phase IV (KMG-IV): sequencing the most valuable type-strain genomes for metagenomic binning, comparative biology and taxonomic classification.</title>
        <authorList>
            <person name="Goeker M."/>
        </authorList>
    </citation>
    <scope>NUCLEOTIDE SEQUENCE [LARGE SCALE GENOMIC DNA]</scope>
    <source>
        <strain evidence="6 7">DSM 21769</strain>
    </source>
</reference>
<evidence type="ECO:0000256" key="2">
    <source>
        <dbReference type="ARBA" id="ARBA00023002"/>
    </source>
</evidence>
<dbReference type="Proteomes" id="UP000568839">
    <property type="component" value="Unassembled WGS sequence"/>
</dbReference>
<name>A0A841PIC0_9BACL</name>
<evidence type="ECO:0000259" key="4">
    <source>
        <dbReference type="Pfam" id="PF00389"/>
    </source>
</evidence>
<dbReference type="GO" id="GO:0051287">
    <property type="term" value="F:NAD binding"/>
    <property type="evidence" value="ECO:0007669"/>
    <property type="project" value="InterPro"/>
</dbReference>
<dbReference type="InterPro" id="IPR006140">
    <property type="entry name" value="D-isomer_DH_NAD-bd"/>
</dbReference>
<proteinExistence type="inferred from homology"/>
<dbReference type="FunFam" id="3.40.50.720:FF:000462">
    <property type="entry name" value="Glyoxylate reductase (NADP+)"/>
    <property type="match status" value="1"/>
</dbReference>
<dbReference type="Pfam" id="PF02826">
    <property type="entry name" value="2-Hacid_dh_C"/>
    <property type="match status" value="1"/>
</dbReference>
<evidence type="ECO:0000256" key="1">
    <source>
        <dbReference type="ARBA" id="ARBA00005854"/>
    </source>
</evidence>
<keyword evidence="2 3" id="KW-0560">Oxidoreductase</keyword>
<dbReference type="GO" id="GO:0008873">
    <property type="term" value="F:gluconate 2-dehydrogenase activity"/>
    <property type="evidence" value="ECO:0007669"/>
    <property type="project" value="UniProtKB-EC"/>
</dbReference>
<dbReference type="SUPFAM" id="SSF51735">
    <property type="entry name" value="NAD(P)-binding Rossmann-fold domains"/>
    <property type="match status" value="1"/>
</dbReference>
<feature type="domain" description="D-isomer specific 2-hydroxyacid dehydrogenase NAD-binding" evidence="5">
    <location>
        <begin position="94"/>
        <end position="274"/>
    </location>
</feature>
<dbReference type="PANTHER" id="PTHR10996:SF283">
    <property type="entry name" value="GLYOXYLATE_HYDROXYPYRUVATE REDUCTASE B"/>
    <property type="match status" value="1"/>
</dbReference>
<dbReference type="GO" id="GO:0030267">
    <property type="term" value="F:glyoxylate reductase (NADPH) activity"/>
    <property type="evidence" value="ECO:0007669"/>
    <property type="project" value="TreeGrafter"/>
</dbReference>
<gene>
    <name evidence="6" type="ORF">HNR44_000576</name>
</gene>
<comment type="similarity">
    <text evidence="1 3">Belongs to the D-isomer specific 2-hydroxyacid dehydrogenase family.</text>
</comment>
<keyword evidence="7" id="KW-1185">Reference proteome</keyword>
<evidence type="ECO:0000256" key="3">
    <source>
        <dbReference type="RuleBase" id="RU003719"/>
    </source>
</evidence>
<dbReference type="Gene3D" id="3.40.50.720">
    <property type="entry name" value="NAD(P)-binding Rossmann-like Domain"/>
    <property type="match status" value="2"/>
</dbReference>
<dbReference type="GO" id="GO:0005829">
    <property type="term" value="C:cytosol"/>
    <property type="evidence" value="ECO:0007669"/>
    <property type="project" value="TreeGrafter"/>
</dbReference>
<sequence length="310" mass="34777">METYIGQHCEYRKWDGEGPVSDERLIAEISDTEGLLITGKKIDDSILNQAPKLKIVSNASVGYNNFDIEAMRKHNVMGTNTPHVLDDTVSDLVFGLILSAARRLPELDHYVKQGRWKKGEGDKKFFGIDVHHATLGLIGLGRIGEKIAKRGKYGFDMDVLYYNRSRKPDVEKEHGYTYASLEYLLKHSDFVVLMTPLSPETVHFIGRDEFKLMKESAVFVNGSRGQTVDEDAMVEALQTGEIRSVALDVFQQEPVDPEHPLLKMPNAVTIPHIGSATVKTRFDMAKLAAENLMKGINGEEPPNIVKEFMD</sequence>
<dbReference type="GO" id="GO:0016618">
    <property type="term" value="F:hydroxypyruvate reductase [NAD(P)H] activity"/>
    <property type="evidence" value="ECO:0007669"/>
    <property type="project" value="TreeGrafter"/>
</dbReference>
<evidence type="ECO:0000313" key="7">
    <source>
        <dbReference type="Proteomes" id="UP000568839"/>
    </source>
</evidence>
<dbReference type="InterPro" id="IPR036291">
    <property type="entry name" value="NAD(P)-bd_dom_sf"/>
</dbReference>
<dbReference type="Pfam" id="PF00389">
    <property type="entry name" value="2-Hacid_dh"/>
    <property type="match status" value="1"/>
</dbReference>
<evidence type="ECO:0000313" key="6">
    <source>
        <dbReference type="EMBL" id="MBB6448627.1"/>
    </source>
</evidence>
<dbReference type="InterPro" id="IPR050223">
    <property type="entry name" value="D-isomer_2-hydroxyacid_DH"/>
</dbReference>
<dbReference type="InterPro" id="IPR006139">
    <property type="entry name" value="D-isomer_2_OHA_DH_cat_dom"/>
</dbReference>
<dbReference type="CDD" id="cd05301">
    <property type="entry name" value="GDH"/>
    <property type="match status" value="1"/>
</dbReference>
<evidence type="ECO:0000259" key="5">
    <source>
        <dbReference type="Pfam" id="PF02826"/>
    </source>
</evidence>
<dbReference type="PANTHER" id="PTHR10996">
    <property type="entry name" value="2-HYDROXYACID DEHYDROGENASE-RELATED"/>
    <property type="match status" value="1"/>
</dbReference>
<dbReference type="EC" id="1.1.1.215" evidence="6"/>
<accession>A0A841PIC0</accession>
<dbReference type="EMBL" id="JACHHJ010000001">
    <property type="protein sequence ID" value="MBB6448627.1"/>
    <property type="molecule type" value="Genomic_DNA"/>
</dbReference>
<comment type="caution">
    <text evidence="6">The sequence shown here is derived from an EMBL/GenBank/DDBJ whole genome shotgun (WGS) entry which is preliminary data.</text>
</comment>
<dbReference type="AlphaFoldDB" id="A0A841PIC0"/>
<organism evidence="6 7">
    <name type="scientific">Geomicrobium halophilum</name>
    <dbReference type="NCBI Taxonomy" id="549000"/>
    <lineage>
        <taxon>Bacteria</taxon>
        <taxon>Bacillati</taxon>
        <taxon>Bacillota</taxon>
        <taxon>Bacilli</taxon>
        <taxon>Bacillales</taxon>
        <taxon>Geomicrobium</taxon>
    </lineage>
</organism>
<feature type="domain" description="D-isomer specific 2-hydroxyacid dehydrogenase catalytic" evidence="4">
    <location>
        <begin position="10"/>
        <end position="306"/>
    </location>
</feature>
<dbReference type="SUPFAM" id="SSF52283">
    <property type="entry name" value="Formate/glycerate dehydrogenase catalytic domain-like"/>
    <property type="match status" value="1"/>
</dbReference>
<protein>
    <submittedName>
        <fullName evidence="6">Gluconate 2-dehydrogenase</fullName>
        <ecNumber evidence="6">1.1.1.215</ecNumber>
    </submittedName>
</protein>